<dbReference type="GeneID" id="19405764"/>
<name>R0IRP0_EXST2</name>
<keyword evidence="3" id="KW-1185">Reference proteome</keyword>
<organism evidence="2 3">
    <name type="scientific">Exserohilum turcicum (strain 28A)</name>
    <name type="common">Northern leaf blight fungus</name>
    <name type="synonym">Setosphaeria turcica</name>
    <dbReference type="NCBI Taxonomy" id="671987"/>
    <lineage>
        <taxon>Eukaryota</taxon>
        <taxon>Fungi</taxon>
        <taxon>Dikarya</taxon>
        <taxon>Ascomycota</taxon>
        <taxon>Pezizomycotina</taxon>
        <taxon>Dothideomycetes</taxon>
        <taxon>Pleosporomycetidae</taxon>
        <taxon>Pleosporales</taxon>
        <taxon>Pleosporineae</taxon>
        <taxon>Pleosporaceae</taxon>
        <taxon>Exserohilum</taxon>
    </lineage>
</organism>
<proteinExistence type="predicted"/>
<keyword evidence="1" id="KW-0732">Signal</keyword>
<evidence type="ECO:0000256" key="1">
    <source>
        <dbReference type="SAM" id="SignalP"/>
    </source>
</evidence>
<evidence type="ECO:0000313" key="3">
    <source>
        <dbReference type="Proteomes" id="UP000016935"/>
    </source>
</evidence>
<accession>R0IRP0</accession>
<feature type="signal peptide" evidence="1">
    <location>
        <begin position="1"/>
        <end position="20"/>
    </location>
</feature>
<dbReference type="RefSeq" id="XP_008025790.1">
    <property type="nucleotide sequence ID" value="XM_008027599.1"/>
</dbReference>
<dbReference type="AlphaFoldDB" id="R0IRP0"/>
<gene>
    <name evidence="2" type="ORF">SETTUDRAFT_89250</name>
</gene>
<sequence>MHFSSLTLGLMLAASTSTLAAPTTLIKRLDAIPLAIYSYDKCDPSVSVTTAYIPTDGSCFQPSPIFSGNTNSFSINPADLARLPKGCTLEVYADFDCAGAKKFDIKTVNQCFTFGAFKPIHSAKTVGTCN</sequence>
<evidence type="ECO:0000313" key="2">
    <source>
        <dbReference type="EMBL" id="EOA87361.1"/>
    </source>
</evidence>
<dbReference type="EMBL" id="KB908592">
    <property type="protein sequence ID" value="EOA87361.1"/>
    <property type="molecule type" value="Genomic_DNA"/>
</dbReference>
<dbReference type="Proteomes" id="UP000016935">
    <property type="component" value="Unassembled WGS sequence"/>
</dbReference>
<dbReference type="OrthoDB" id="3745536at2759"/>
<protein>
    <submittedName>
        <fullName evidence="2">Uncharacterized protein</fullName>
    </submittedName>
</protein>
<feature type="chain" id="PRO_5004343259" evidence="1">
    <location>
        <begin position="21"/>
        <end position="130"/>
    </location>
</feature>
<reference evidence="2 3" key="2">
    <citation type="journal article" date="2013" name="PLoS Genet.">
        <title>Comparative genome structure, secondary metabolite, and effector coding capacity across Cochliobolus pathogens.</title>
        <authorList>
            <person name="Condon B.J."/>
            <person name="Leng Y."/>
            <person name="Wu D."/>
            <person name="Bushley K.E."/>
            <person name="Ohm R.A."/>
            <person name="Otillar R."/>
            <person name="Martin J."/>
            <person name="Schackwitz W."/>
            <person name="Grimwood J."/>
            <person name="MohdZainudin N."/>
            <person name="Xue C."/>
            <person name="Wang R."/>
            <person name="Manning V.A."/>
            <person name="Dhillon B."/>
            <person name="Tu Z.J."/>
            <person name="Steffenson B.J."/>
            <person name="Salamov A."/>
            <person name="Sun H."/>
            <person name="Lowry S."/>
            <person name="LaButti K."/>
            <person name="Han J."/>
            <person name="Copeland A."/>
            <person name="Lindquist E."/>
            <person name="Barry K."/>
            <person name="Schmutz J."/>
            <person name="Baker S.E."/>
            <person name="Ciuffetti L.M."/>
            <person name="Grigoriev I.V."/>
            <person name="Zhong S."/>
            <person name="Turgeon B.G."/>
        </authorList>
    </citation>
    <scope>NUCLEOTIDE SEQUENCE [LARGE SCALE GENOMIC DNA]</scope>
    <source>
        <strain evidence="3">28A</strain>
    </source>
</reference>
<dbReference type="HOGENOM" id="CLU_1982369_0_0_1"/>
<reference evidence="2 3" key="1">
    <citation type="journal article" date="2012" name="PLoS Pathog.">
        <title>Diverse lifestyles and strategies of plant pathogenesis encoded in the genomes of eighteen Dothideomycetes fungi.</title>
        <authorList>
            <person name="Ohm R.A."/>
            <person name="Feau N."/>
            <person name="Henrissat B."/>
            <person name="Schoch C.L."/>
            <person name="Horwitz B.A."/>
            <person name="Barry K.W."/>
            <person name="Condon B.J."/>
            <person name="Copeland A.C."/>
            <person name="Dhillon B."/>
            <person name="Glaser F."/>
            <person name="Hesse C.N."/>
            <person name="Kosti I."/>
            <person name="LaButti K."/>
            <person name="Lindquist E.A."/>
            <person name="Lucas S."/>
            <person name="Salamov A.A."/>
            <person name="Bradshaw R.E."/>
            <person name="Ciuffetti L."/>
            <person name="Hamelin R.C."/>
            <person name="Kema G.H.J."/>
            <person name="Lawrence C."/>
            <person name="Scott J.A."/>
            <person name="Spatafora J.W."/>
            <person name="Turgeon B.G."/>
            <person name="de Wit P.J.G.M."/>
            <person name="Zhong S."/>
            <person name="Goodwin S.B."/>
            <person name="Grigoriev I.V."/>
        </authorList>
    </citation>
    <scope>NUCLEOTIDE SEQUENCE [LARGE SCALE GENOMIC DNA]</scope>
    <source>
        <strain evidence="3">28A</strain>
    </source>
</reference>